<accession>M2PHH6</accession>
<dbReference type="STRING" id="914234.M2PHH6"/>
<keyword evidence="2" id="KW-0812">Transmembrane</keyword>
<dbReference type="EMBL" id="KB445800">
    <property type="protein sequence ID" value="EMD35504.1"/>
    <property type="molecule type" value="Genomic_DNA"/>
</dbReference>
<evidence type="ECO:0000256" key="2">
    <source>
        <dbReference type="SAM" id="Phobius"/>
    </source>
</evidence>
<keyword evidence="2" id="KW-1133">Transmembrane helix</keyword>
<evidence type="ECO:0000256" key="1">
    <source>
        <dbReference type="SAM" id="MobiDB-lite"/>
    </source>
</evidence>
<feature type="compositionally biased region" description="Basic and acidic residues" evidence="1">
    <location>
        <begin position="423"/>
        <end position="434"/>
    </location>
</feature>
<feature type="transmembrane region" description="Helical" evidence="2">
    <location>
        <begin position="273"/>
        <end position="293"/>
    </location>
</feature>
<evidence type="ECO:0000313" key="4">
    <source>
        <dbReference type="Proteomes" id="UP000016930"/>
    </source>
</evidence>
<feature type="transmembrane region" description="Helical" evidence="2">
    <location>
        <begin position="364"/>
        <end position="383"/>
    </location>
</feature>
<proteinExistence type="predicted"/>
<dbReference type="Proteomes" id="UP000016930">
    <property type="component" value="Unassembled WGS sequence"/>
</dbReference>
<reference evidence="3 4" key="1">
    <citation type="journal article" date="2012" name="Proc. Natl. Acad. Sci. U.S.A.">
        <title>Comparative genomics of Ceriporiopsis subvermispora and Phanerochaete chrysosporium provide insight into selective ligninolysis.</title>
        <authorList>
            <person name="Fernandez-Fueyo E."/>
            <person name="Ruiz-Duenas F.J."/>
            <person name="Ferreira P."/>
            <person name="Floudas D."/>
            <person name="Hibbett D.S."/>
            <person name="Canessa P."/>
            <person name="Larrondo L.F."/>
            <person name="James T.Y."/>
            <person name="Seelenfreund D."/>
            <person name="Lobos S."/>
            <person name="Polanco R."/>
            <person name="Tello M."/>
            <person name="Honda Y."/>
            <person name="Watanabe T."/>
            <person name="Watanabe T."/>
            <person name="Ryu J.S."/>
            <person name="Kubicek C.P."/>
            <person name="Schmoll M."/>
            <person name="Gaskell J."/>
            <person name="Hammel K.E."/>
            <person name="St John F.J."/>
            <person name="Vanden Wymelenberg A."/>
            <person name="Sabat G."/>
            <person name="Splinter BonDurant S."/>
            <person name="Syed K."/>
            <person name="Yadav J.S."/>
            <person name="Doddapaneni H."/>
            <person name="Subramanian V."/>
            <person name="Lavin J.L."/>
            <person name="Oguiza J.A."/>
            <person name="Perez G."/>
            <person name="Pisabarro A.G."/>
            <person name="Ramirez L."/>
            <person name="Santoyo F."/>
            <person name="Master E."/>
            <person name="Coutinho P.M."/>
            <person name="Henrissat B."/>
            <person name="Lombard V."/>
            <person name="Magnuson J.K."/>
            <person name="Kuees U."/>
            <person name="Hori C."/>
            <person name="Igarashi K."/>
            <person name="Samejima M."/>
            <person name="Held B.W."/>
            <person name="Barry K.W."/>
            <person name="LaButti K.M."/>
            <person name="Lapidus A."/>
            <person name="Lindquist E.A."/>
            <person name="Lucas S.M."/>
            <person name="Riley R."/>
            <person name="Salamov A.A."/>
            <person name="Hoffmeister D."/>
            <person name="Schwenk D."/>
            <person name="Hadar Y."/>
            <person name="Yarden O."/>
            <person name="de Vries R.P."/>
            <person name="Wiebenga A."/>
            <person name="Stenlid J."/>
            <person name="Eastwood D."/>
            <person name="Grigoriev I.V."/>
            <person name="Berka R.M."/>
            <person name="Blanchette R.A."/>
            <person name="Kersten P."/>
            <person name="Martinez A.T."/>
            <person name="Vicuna R."/>
            <person name="Cullen D."/>
        </authorList>
    </citation>
    <scope>NUCLEOTIDE SEQUENCE [LARGE SCALE GENOMIC DNA]</scope>
    <source>
        <strain evidence="3 4">B</strain>
    </source>
</reference>
<keyword evidence="4" id="KW-1185">Reference proteome</keyword>
<sequence length="442" mass="49647">MTFLKLLDNMRNARGIVLLPDDELVLELEPRYSGDGHYWCYYYVRHSDRTLFWLHDYDFSADISELKAVSSAAHIKHELDAKYWLHWEMFPQGHKLAQRAIRELTGILIHAAADRSTSPVSTFGYSVEDLRGFLELLDRIQADDNSDHANCVVGRLMNLFAHHRFLNFYGQPYARLCHGQRVYSRSFGQRTALIGILSPLLFYAPNVHMTSLQEVWIDDILSYPHWVTYTTRLSNEWQSLLTPATVLLDASIAFLAIPSVDNGQHPQRSAAQILSYISIVASIGSMVLSLLLARQYGATTHKNAEEVVAFLTKNNNPIIRMEALAIIYSLPYATMMWALIAFLISFSMECFLKGDPLSTYPTAVAWIVMAALISWCIATLGGHPGDSIVNILKFCKQIPSGILGVVHRAIPDHPGLRTSSAAGREHADERHDVEMQTPGSGS</sequence>
<feature type="region of interest" description="Disordered" evidence="1">
    <location>
        <begin position="417"/>
        <end position="442"/>
    </location>
</feature>
<dbReference type="OrthoDB" id="2657661at2759"/>
<evidence type="ECO:0000313" key="3">
    <source>
        <dbReference type="EMBL" id="EMD35504.1"/>
    </source>
</evidence>
<name>M2PHH6_CERS8</name>
<feature type="transmembrane region" description="Helical" evidence="2">
    <location>
        <begin position="323"/>
        <end position="344"/>
    </location>
</feature>
<dbReference type="AlphaFoldDB" id="M2PHH6"/>
<gene>
    <name evidence="3" type="ORF">CERSUDRAFT_157301</name>
</gene>
<protein>
    <submittedName>
        <fullName evidence="3">Uncharacterized protein</fullName>
    </submittedName>
</protein>
<keyword evidence="2" id="KW-0472">Membrane</keyword>
<dbReference type="HOGENOM" id="CLU_015091_2_0_1"/>
<organism evidence="3 4">
    <name type="scientific">Ceriporiopsis subvermispora (strain B)</name>
    <name type="common">White-rot fungus</name>
    <name type="synonym">Gelatoporia subvermispora</name>
    <dbReference type="NCBI Taxonomy" id="914234"/>
    <lineage>
        <taxon>Eukaryota</taxon>
        <taxon>Fungi</taxon>
        <taxon>Dikarya</taxon>
        <taxon>Basidiomycota</taxon>
        <taxon>Agaricomycotina</taxon>
        <taxon>Agaricomycetes</taxon>
        <taxon>Polyporales</taxon>
        <taxon>Gelatoporiaceae</taxon>
        <taxon>Gelatoporia</taxon>
    </lineage>
</organism>